<sequence length="148" mass="17181">MLKEYHARDESDSNPCVPVCIVKLQTDVPDDCMEQDPAIEITEPWNCSEETTIGLEQKLEEKLNVSQKENFTALLLRYPEVFRNTPGYTNMTTHDVDVGSGRPIKQSPYRILSLPTFSLRREVLRILRSPLVCNYRFRHLLWFCTTMG</sequence>
<comment type="caution">
    <text evidence="1">The sequence shown here is derived from an EMBL/GenBank/DDBJ whole genome shotgun (WGS) entry which is preliminary data.</text>
</comment>
<accession>A0AAE1K562</accession>
<evidence type="ECO:0000313" key="2">
    <source>
        <dbReference type="Proteomes" id="UP001286313"/>
    </source>
</evidence>
<dbReference type="Proteomes" id="UP001286313">
    <property type="component" value="Unassembled WGS sequence"/>
</dbReference>
<keyword evidence="2" id="KW-1185">Reference proteome</keyword>
<evidence type="ECO:0000313" key="1">
    <source>
        <dbReference type="EMBL" id="KAK3865821.1"/>
    </source>
</evidence>
<dbReference type="EMBL" id="JAWQEG010003518">
    <property type="protein sequence ID" value="KAK3865821.1"/>
    <property type="molecule type" value="Genomic_DNA"/>
</dbReference>
<gene>
    <name evidence="1" type="ORF">Pcinc_028593</name>
</gene>
<proteinExistence type="predicted"/>
<protein>
    <submittedName>
        <fullName evidence="1">Uncharacterized protein</fullName>
    </submittedName>
</protein>
<organism evidence="1 2">
    <name type="scientific">Petrolisthes cinctipes</name>
    <name type="common">Flat porcelain crab</name>
    <dbReference type="NCBI Taxonomy" id="88211"/>
    <lineage>
        <taxon>Eukaryota</taxon>
        <taxon>Metazoa</taxon>
        <taxon>Ecdysozoa</taxon>
        <taxon>Arthropoda</taxon>
        <taxon>Crustacea</taxon>
        <taxon>Multicrustacea</taxon>
        <taxon>Malacostraca</taxon>
        <taxon>Eumalacostraca</taxon>
        <taxon>Eucarida</taxon>
        <taxon>Decapoda</taxon>
        <taxon>Pleocyemata</taxon>
        <taxon>Anomura</taxon>
        <taxon>Galatheoidea</taxon>
        <taxon>Porcellanidae</taxon>
        <taxon>Petrolisthes</taxon>
    </lineage>
</organism>
<dbReference type="AlphaFoldDB" id="A0AAE1K562"/>
<reference evidence="1" key="1">
    <citation type="submission" date="2023-10" db="EMBL/GenBank/DDBJ databases">
        <title>Genome assemblies of two species of porcelain crab, Petrolisthes cinctipes and Petrolisthes manimaculis (Anomura: Porcellanidae).</title>
        <authorList>
            <person name="Angst P."/>
        </authorList>
    </citation>
    <scope>NUCLEOTIDE SEQUENCE</scope>
    <source>
        <strain evidence="1">PB745_01</strain>
        <tissue evidence="1">Gill</tissue>
    </source>
</reference>
<name>A0AAE1K562_PETCI</name>